<dbReference type="Proteomes" id="UP001154282">
    <property type="component" value="Unassembled WGS sequence"/>
</dbReference>
<dbReference type="InterPro" id="IPR051708">
    <property type="entry name" value="Plant_Aspart_Prot_A1"/>
</dbReference>
<keyword evidence="5" id="KW-0325">Glycoprotein</keyword>
<protein>
    <recommendedName>
        <fullName evidence="7">Peptidase A1 domain-containing protein</fullName>
    </recommendedName>
</protein>
<keyword evidence="6" id="KW-0732">Signal</keyword>
<dbReference type="GO" id="GO:0004190">
    <property type="term" value="F:aspartic-type endopeptidase activity"/>
    <property type="evidence" value="ECO:0007669"/>
    <property type="project" value="UniProtKB-KW"/>
</dbReference>
<evidence type="ECO:0000259" key="7">
    <source>
        <dbReference type="PROSITE" id="PS51767"/>
    </source>
</evidence>
<dbReference type="Pfam" id="PF14543">
    <property type="entry name" value="TAXi_N"/>
    <property type="match status" value="1"/>
</dbReference>
<evidence type="ECO:0000256" key="1">
    <source>
        <dbReference type="ARBA" id="ARBA00007447"/>
    </source>
</evidence>
<keyword evidence="3" id="KW-0064">Aspartyl protease</keyword>
<evidence type="ECO:0000256" key="4">
    <source>
        <dbReference type="ARBA" id="ARBA00022801"/>
    </source>
</evidence>
<dbReference type="GO" id="GO:0005576">
    <property type="term" value="C:extracellular region"/>
    <property type="evidence" value="ECO:0007669"/>
    <property type="project" value="TreeGrafter"/>
</dbReference>
<comment type="similarity">
    <text evidence="1">Belongs to the peptidase A1 family.</text>
</comment>
<evidence type="ECO:0000256" key="3">
    <source>
        <dbReference type="ARBA" id="ARBA00022750"/>
    </source>
</evidence>
<reference evidence="8" key="1">
    <citation type="submission" date="2022-08" db="EMBL/GenBank/DDBJ databases">
        <authorList>
            <person name="Gutierrez-Valencia J."/>
        </authorList>
    </citation>
    <scope>NUCLEOTIDE SEQUENCE</scope>
</reference>
<feature type="chain" id="PRO_5043617291" description="Peptidase A1 domain-containing protein" evidence="6">
    <location>
        <begin position="24"/>
        <end position="415"/>
    </location>
</feature>
<evidence type="ECO:0000313" key="8">
    <source>
        <dbReference type="EMBL" id="CAI0394519.1"/>
    </source>
</evidence>
<dbReference type="InterPro" id="IPR032799">
    <property type="entry name" value="TAXi_C"/>
</dbReference>
<accession>A0AAV0IBM3</accession>
<comment type="caution">
    <text evidence="8">The sequence shown here is derived from an EMBL/GenBank/DDBJ whole genome shotgun (WGS) entry which is preliminary data.</text>
</comment>
<organism evidence="8 9">
    <name type="scientific">Linum tenue</name>
    <dbReference type="NCBI Taxonomy" id="586396"/>
    <lineage>
        <taxon>Eukaryota</taxon>
        <taxon>Viridiplantae</taxon>
        <taxon>Streptophyta</taxon>
        <taxon>Embryophyta</taxon>
        <taxon>Tracheophyta</taxon>
        <taxon>Spermatophyta</taxon>
        <taxon>Magnoliopsida</taxon>
        <taxon>eudicotyledons</taxon>
        <taxon>Gunneridae</taxon>
        <taxon>Pentapetalae</taxon>
        <taxon>rosids</taxon>
        <taxon>fabids</taxon>
        <taxon>Malpighiales</taxon>
        <taxon>Linaceae</taxon>
        <taxon>Linum</taxon>
    </lineage>
</organism>
<feature type="domain" description="Peptidase A1" evidence="7">
    <location>
        <begin position="70"/>
        <end position="407"/>
    </location>
</feature>
<dbReference type="AlphaFoldDB" id="A0AAV0IBM3"/>
<keyword evidence="4" id="KW-0378">Hydrolase</keyword>
<name>A0AAV0IBM3_9ROSI</name>
<sequence length="415" mass="45329">MDPTLVFPVLLLLAIASTTCVSATRISMNLVHRDSIVPFNPTTPTTHQTSVTDYTMHMRSSLIPSSNSIYYANFSVGTPPVPQLAVMATGSSLLWIKCLPCQPCSPTPQTPLYDPNKSSTYAPKMCDSYCVCQGFDQCAFNKSYAGAPRAEGTYGTELVRFTAWHDAQKNLDKVVFGCCRKTQDLPGESLMTGVLGLGTGSESILKRIGPRPKFSYCIGDPRNPFASSRLEIGEGATLQGVWTTYVTEFGLYYVTVERMSFDGLTLDIPSSAFVKTPAFDTGVILDSGAQMTFLNKAAYYEVERTIVSYMEGSQWKRVWPELAEHVVCYGGKLSEVAVWLPVLGIHFAGGAELSIDAYGTFMQLADQDAFCLAFGAADSTQSGSIGILAQQNYNVGYDLVHKRVYFQRSACLNLP</sequence>
<evidence type="ECO:0000313" key="9">
    <source>
        <dbReference type="Proteomes" id="UP001154282"/>
    </source>
</evidence>
<dbReference type="Pfam" id="PF14541">
    <property type="entry name" value="TAXi_C"/>
    <property type="match status" value="1"/>
</dbReference>
<evidence type="ECO:0000256" key="5">
    <source>
        <dbReference type="ARBA" id="ARBA00023180"/>
    </source>
</evidence>
<keyword evidence="9" id="KW-1185">Reference proteome</keyword>
<gene>
    <name evidence="8" type="ORF">LITE_LOCUS8348</name>
</gene>
<evidence type="ECO:0000256" key="6">
    <source>
        <dbReference type="SAM" id="SignalP"/>
    </source>
</evidence>
<proteinExistence type="inferred from homology"/>
<keyword evidence="2" id="KW-0645">Protease</keyword>
<dbReference type="SUPFAM" id="SSF50630">
    <property type="entry name" value="Acid proteases"/>
    <property type="match status" value="1"/>
</dbReference>
<dbReference type="FunFam" id="2.40.70.10:FF:000033">
    <property type="entry name" value="Aspartyl protease family protein"/>
    <property type="match status" value="1"/>
</dbReference>
<dbReference type="GO" id="GO:0006508">
    <property type="term" value="P:proteolysis"/>
    <property type="evidence" value="ECO:0007669"/>
    <property type="project" value="UniProtKB-KW"/>
</dbReference>
<dbReference type="CDD" id="cd05476">
    <property type="entry name" value="pepsin_A_like_plant"/>
    <property type="match status" value="1"/>
</dbReference>
<dbReference type="InterPro" id="IPR033121">
    <property type="entry name" value="PEPTIDASE_A1"/>
</dbReference>
<feature type="signal peptide" evidence="6">
    <location>
        <begin position="1"/>
        <end position="23"/>
    </location>
</feature>
<dbReference type="InterPro" id="IPR032861">
    <property type="entry name" value="TAXi_N"/>
</dbReference>
<dbReference type="PROSITE" id="PS51767">
    <property type="entry name" value="PEPTIDASE_A1"/>
    <property type="match status" value="1"/>
</dbReference>
<dbReference type="EMBL" id="CAMGYJ010000003">
    <property type="protein sequence ID" value="CAI0394519.1"/>
    <property type="molecule type" value="Genomic_DNA"/>
</dbReference>
<dbReference type="PANTHER" id="PTHR47967">
    <property type="entry name" value="OS07G0603500 PROTEIN-RELATED"/>
    <property type="match status" value="1"/>
</dbReference>
<evidence type="ECO:0000256" key="2">
    <source>
        <dbReference type="ARBA" id="ARBA00022670"/>
    </source>
</evidence>
<dbReference type="Gene3D" id="2.40.70.10">
    <property type="entry name" value="Acid Proteases"/>
    <property type="match status" value="2"/>
</dbReference>
<dbReference type="InterPro" id="IPR034161">
    <property type="entry name" value="Pepsin-like_plant"/>
</dbReference>
<dbReference type="PANTHER" id="PTHR47967:SF14">
    <property type="entry name" value="EUKARYOTIC ASPARTYL PROTEASE FAMILY PROTEIN"/>
    <property type="match status" value="1"/>
</dbReference>
<dbReference type="InterPro" id="IPR021109">
    <property type="entry name" value="Peptidase_aspartic_dom_sf"/>
</dbReference>